<comment type="caution">
    <text evidence="1">The sequence shown here is derived from an EMBL/GenBank/DDBJ whole genome shotgun (WGS) entry which is preliminary data.</text>
</comment>
<protein>
    <submittedName>
        <fullName evidence="1">Uncharacterized protein</fullName>
    </submittedName>
</protein>
<name>A0A835SNV5_9CHLO</name>
<evidence type="ECO:0000313" key="2">
    <source>
        <dbReference type="Proteomes" id="UP000613740"/>
    </source>
</evidence>
<gene>
    <name evidence="1" type="ORF">HYH02_014654</name>
</gene>
<keyword evidence="2" id="KW-1185">Reference proteome</keyword>
<proteinExistence type="predicted"/>
<reference evidence="1" key="1">
    <citation type="journal article" date="2020" name="bioRxiv">
        <title>Comparative genomics of Chlamydomonas.</title>
        <authorList>
            <person name="Craig R.J."/>
            <person name="Hasan A.R."/>
            <person name="Ness R.W."/>
            <person name="Keightley P.D."/>
        </authorList>
    </citation>
    <scope>NUCLEOTIDE SEQUENCE</scope>
    <source>
        <strain evidence="1">CCAP 11/173</strain>
    </source>
</reference>
<sequence>MSLSSLRAHAQTFYAKPRCCGRAHAVRTRTPLCARAVQSADAPVAAQPASTYEDIWSAFASKAQGEWEGITATFDANGSAQPLPDRYVPEAYRDWGVELFDWQSQSSCSIPQGRSLRNIFKRLMPTVGCEADAIAFVEEAADVWQADGGSTVKPVTPEGGYLAAPAQLPADGGKVKLEGCVAAPGGRSRLRAVLTLMQHWESKQWQVAFVDLSRETWYGEFNGGVELSGCAGGGRPFAKDAATAPAALAGAWRTEPAESYTYVASAGGHMELAAAGQQSGAIASGEPTLLLPLGVWVRFAATGGDVELELGALRGVSSVSGEAAAQAGAAAGLRDMVRASYKAGKLQRVALMAETRA</sequence>
<dbReference type="EMBL" id="JAEHOD010000103">
    <property type="protein sequence ID" value="KAG2427008.1"/>
    <property type="molecule type" value="Genomic_DNA"/>
</dbReference>
<organism evidence="1 2">
    <name type="scientific">Chlamydomonas schloesseri</name>
    <dbReference type="NCBI Taxonomy" id="2026947"/>
    <lineage>
        <taxon>Eukaryota</taxon>
        <taxon>Viridiplantae</taxon>
        <taxon>Chlorophyta</taxon>
        <taxon>core chlorophytes</taxon>
        <taxon>Chlorophyceae</taxon>
        <taxon>CS clade</taxon>
        <taxon>Chlamydomonadales</taxon>
        <taxon>Chlamydomonadaceae</taxon>
        <taxon>Chlamydomonas</taxon>
    </lineage>
</organism>
<accession>A0A835SNV5</accession>
<dbReference type="AlphaFoldDB" id="A0A835SNV5"/>
<dbReference type="OrthoDB" id="1883156at2759"/>
<dbReference type="Proteomes" id="UP000613740">
    <property type="component" value="Unassembled WGS sequence"/>
</dbReference>
<evidence type="ECO:0000313" key="1">
    <source>
        <dbReference type="EMBL" id="KAG2427008.1"/>
    </source>
</evidence>